<evidence type="ECO:0000256" key="4">
    <source>
        <dbReference type="ARBA" id="ARBA00022825"/>
    </source>
</evidence>
<dbReference type="Proteomes" id="UP001200034">
    <property type="component" value="Unassembled WGS sequence"/>
</dbReference>
<sequence>RFAESIRPICLPVDETLQARVNAMNVFHVTGWGKTEVTSFSDVPLETIVQTRNKQECQNSYRRQIVATQLCAGQTGRDSCTGDSGGPLSYVELMNHRQRFVEFGVVSFGSRNCGDGSPGVYTKVDSYIPWIAYKLAT</sequence>
<dbReference type="Pfam" id="PF00089">
    <property type="entry name" value="Trypsin"/>
    <property type="match status" value="1"/>
</dbReference>
<dbReference type="InterPro" id="IPR043504">
    <property type="entry name" value="Peptidase_S1_PA_chymotrypsin"/>
</dbReference>
<keyword evidence="5" id="KW-0106">Calcium</keyword>
<keyword evidence="6" id="KW-0865">Zymogen</keyword>
<evidence type="ECO:0000259" key="9">
    <source>
        <dbReference type="PROSITE" id="PS50240"/>
    </source>
</evidence>
<dbReference type="GO" id="GO:0046872">
    <property type="term" value="F:metal ion binding"/>
    <property type="evidence" value="ECO:0007669"/>
    <property type="project" value="UniProtKB-KW"/>
</dbReference>
<evidence type="ECO:0000256" key="7">
    <source>
        <dbReference type="ARBA" id="ARBA00023157"/>
    </source>
</evidence>
<dbReference type="InterPro" id="IPR001254">
    <property type="entry name" value="Trypsin_dom"/>
</dbReference>
<evidence type="ECO:0000256" key="6">
    <source>
        <dbReference type="ARBA" id="ARBA00023145"/>
    </source>
</evidence>
<comment type="caution">
    <text evidence="10">The sequence shown here is derived from an EMBL/GenBank/DDBJ whole genome shotgun (WGS) entry which is preliminary data.</text>
</comment>
<dbReference type="InterPro" id="IPR051487">
    <property type="entry name" value="Ser/Thr_Proteases_Immune/Dev"/>
</dbReference>
<feature type="domain" description="Peptidase S1" evidence="9">
    <location>
        <begin position="1"/>
        <end position="136"/>
    </location>
</feature>
<dbReference type="FunFam" id="2.40.10.10:FF:000078">
    <property type="entry name" value="Serine protease H137"/>
    <property type="match status" value="1"/>
</dbReference>
<feature type="non-terminal residue" evidence="10">
    <location>
        <position position="1"/>
    </location>
</feature>
<reference evidence="10" key="1">
    <citation type="journal article" date="2021" name="Mol. Ecol. Resour.">
        <title>Phylogenomic analyses of the genus Drosophila reveals genomic signals of climate adaptation.</title>
        <authorList>
            <person name="Li F."/>
            <person name="Rane R.V."/>
            <person name="Luria V."/>
            <person name="Xiong Z."/>
            <person name="Chen J."/>
            <person name="Li Z."/>
            <person name="Catullo R.A."/>
            <person name="Griffin P.C."/>
            <person name="Schiffer M."/>
            <person name="Pearce S."/>
            <person name="Lee S.F."/>
            <person name="McElroy K."/>
            <person name="Stocker A."/>
            <person name="Shirriffs J."/>
            <person name="Cockerell F."/>
            <person name="Coppin C."/>
            <person name="Sgro C.M."/>
            <person name="Karger A."/>
            <person name="Cain J.W."/>
            <person name="Weber J.A."/>
            <person name="Santpere G."/>
            <person name="Kirschner M.W."/>
            <person name="Hoffmann A.A."/>
            <person name="Oakeshott J.G."/>
            <person name="Zhang G."/>
        </authorList>
    </citation>
    <scope>NUCLEOTIDE SEQUENCE</scope>
    <source>
        <strain evidence="10">BGI-SZ-2011g</strain>
    </source>
</reference>
<name>A0AAD4JZV2_9MUSC</name>
<evidence type="ECO:0000256" key="5">
    <source>
        <dbReference type="ARBA" id="ARBA00022837"/>
    </source>
</evidence>
<keyword evidence="2" id="KW-0479">Metal-binding</keyword>
<proteinExistence type="inferred from homology"/>
<organism evidence="10 11">
    <name type="scientific">Drosophila rubida</name>
    <dbReference type="NCBI Taxonomy" id="30044"/>
    <lineage>
        <taxon>Eukaryota</taxon>
        <taxon>Metazoa</taxon>
        <taxon>Ecdysozoa</taxon>
        <taxon>Arthropoda</taxon>
        <taxon>Hexapoda</taxon>
        <taxon>Insecta</taxon>
        <taxon>Pterygota</taxon>
        <taxon>Neoptera</taxon>
        <taxon>Endopterygota</taxon>
        <taxon>Diptera</taxon>
        <taxon>Brachycera</taxon>
        <taxon>Muscomorpha</taxon>
        <taxon>Ephydroidea</taxon>
        <taxon>Drosophilidae</taxon>
        <taxon>Drosophila</taxon>
    </lineage>
</organism>
<evidence type="ECO:0000313" key="10">
    <source>
        <dbReference type="EMBL" id="KAH8370968.1"/>
    </source>
</evidence>
<keyword evidence="7" id="KW-1015">Disulfide bond</keyword>
<evidence type="ECO:0000256" key="8">
    <source>
        <dbReference type="ARBA" id="ARBA00024195"/>
    </source>
</evidence>
<dbReference type="InterPro" id="IPR009003">
    <property type="entry name" value="Peptidase_S1_PA"/>
</dbReference>
<evidence type="ECO:0000313" key="11">
    <source>
        <dbReference type="Proteomes" id="UP001200034"/>
    </source>
</evidence>
<keyword evidence="11" id="KW-1185">Reference proteome</keyword>
<dbReference type="SMART" id="SM00020">
    <property type="entry name" value="Tryp_SPc"/>
    <property type="match status" value="1"/>
</dbReference>
<keyword evidence="1" id="KW-0645">Protease</keyword>
<evidence type="ECO:0000256" key="2">
    <source>
        <dbReference type="ARBA" id="ARBA00022723"/>
    </source>
</evidence>
<keyword evidence="4" id="KW-0720">Serine protease</keyword>
<dbReference type="PANTHER" id="PTHR24256">
    <property type="entry name" value="TRYPTASE-RELATED"/>
    <property type="match status" value="1"/>
</dbReference>
<dbReference type="AlphaFoldDB" id="A0AAD4JZV2"/>
<dbReference type="GO" id="GO:0004252">
    <property type="term" value="F:serine-type endopeptidase activity"/>
    <property type="evidence" value="ECO:0007669"/>
    <property type="project" value="InterPro"/>
</dbReference>
<dbReference type="PROSITE" id="PS00135">
    <property type="entry name" value="TRYPSIN_SER"/>
    <property type="match status" value="1"/>
</dbReference>
<dbReference type="SUPFAM" id="SSF50494">
    <property type="entry name" value="Trypsin-like serine proteases"/>
    <property type="match status" value="1"/>
</dbReference>
<keyword evidence="3" id="KW-0378">Hydrolase</keyword>
<comment type="similarity">
    <text evidence="8">Belongs to the peptidase S1 family. CLIP subfamily.</text>
</comment>
<evidence type="ECO:0000256" key="1">
    <source>
        <dbReference type="ARBA" id="ARBA00022670"/>
    </source>
</evidence>
<gene>
    <name evidence="10" type="ORF">KR093_005705</name>
</gene>
<dbReference type="Gene3D" id="2.40.10.10">
    <property type="entry name" value="Trypsin-like serine proteases"/>
    <property type="match status" value="1"/>
</dbReference>
<dbReference type="PROSITE" id="PS50240">
    <property type="entry name" value="TRYPSIN_DOM"/>
    <property type="match status" value="1"/>
</dbReference>
<dbReference type="InterPro" id="IPR033116">
    <property type="entry name" value="TRYPSIN_SER"/>
</dbReference>
<feature type="non-terminal residue" evidence="10">
    <location>
        <position position="137"/>
    </location>
</feature>
<evidence type="ECO:0000256" key="3">
    <source>
        <dbReference type="ARBA" id="ARBA00022801"/>
    </source>
</evidence>
<accession>A0AAD4JZV2</accession>
<dbReference type="EMBL" id="JAJJHW010002585">
    <property type="protein sequence ID" value="KAH8370968.1"/>
    <property type="molecule type" value="Genomic_DNA"/>
</dbReference>
<dbReference type="GO" id="GO:0006508">
    <property type="term" value="P:proteolysis"/>
    <property type="evidence" value="ECO:0007669"/>
    <property type="project" value="UniProtKB-KW"/>
</dbReference>
<protein>
    <recommendedName>
        <fullName evidence="9">Peptidase S1 domain-containing protein</fullName>
    </recommendedName>
</protein>